<proteinExistence type="predicted"/>
<organism evidence="1 2">
    <name type="scientific">Thelephora ganbajun</name>
    <name type="common">Ganba fungus</name>
    <dbReference type="NCBI Taxonomy" id="370292"/>
    <lineage>
        <taxon>Eukaryota</taxon>
        <taxon>Fungi</taxon>
        <taxon>Dikarya</taxon>
        <taxon>Basidiomycota</taxon>
        <taxon>Agaricomycotina</taxon>
        <taxon>Agaricomycetes</taxon>
        <taxon>Thelephorales</taxon>
        <taxon>Thelephoraceae</taxon>
        <taxon>Thelephora</taxon>
    </lineage>
</organism>
<protein>
    <submittedName>
        <fullName evidence="1">Uncharacterized protein</fullName>
    </submittedName>
</protein>
<accession>A0ACB6ZQW1</accession>
<dbReference type="Proteomes" id="UP000886501">
    <property type="component" value="Unassembled WGS sequence"/>
</dbReference>
<evidence type="ECO:0000313" key="1">
    <source>
        <dbReference type="EMBL" id="KAF9651879.1"/>
    </source>
</evidence>
<comment type="caution">
    <text evidence="1">The sequence shown here is derived from an EMBL/GenBank/DDBJ whole genome shotgun (WGS) entry which is preliminary data.</text>
</comment>
<reference evidence="1" key="1">
    <citation type="submission" date="2019-10" db="EMBL/GenBank/DDBJ databases">
        <authorList>
            <consortium name="DOE Joint Genome Institute"/>
            <person name="Kuo A."/>
            <person name="Miyauchi S."/>
            <person name="Kiss E."/>
            <person name="Drula E."/>
            <person name="Kohler A."/>
            <person name="Sanchez-Garcia M."/>
            <person name="Andreopoulos B."/>
            <person name="Barry K.W."/>
            <person name="Bonito G."/>
            <person name="Buee M."/>
            <person name="Carver A."/>
            <person name="Chen C."/>
            <person name="Cichocki N."/>
            <person name="Clum A."/>
            <person name="Culley D."/>
            <person name="Crous P.W."/>
            <person name="Fauchery L."/>
            <person name="Girlanda M."/>
            <person name="Hayes R."/>
            <person name="Keri Z."/>
            <person name="Labutti K."/>
            <person name="Lipzen A."/>
            <person name="Lombard V."/>
            <person name="Magnuson J."/>
            <person name="Maillard F."/>
            <person name="Morin E."/>
            <person name="Murat C."/>
            <person name="Nolan M."/>
            <person name="Ohm R."/>
            <person name="Pangilinan J."/>
            <person name="Pereira M."/>
            <person name="Perotto S."/>
            <person name="Peter M."/>
            <person name="Riley R."/>
            <person name="Sitrit Y."/>
            <person name="Stielow B."/>
            <person name="Szollosi G."/>
            <person name="Zifcakova L."/>
            <person name="Stursova M."/>
            <person name="Spatafora J.W."/>
            <person name="Tedersoo L."/>
            <person name="Vaario L.-M."/>
            <person name="Yamada A."/>
            <person name="Yan M."/>
            <person name="Wang P."/>
            <person name="Xu J."/>
            <person name="Bruns T."/>
            <person name="Baldrian P."/>
            <person name="Vilgalys R."/>
            <person name="Henrissat B."/>
            <person name="Grigoriev I.V."/>
            <person name="Hibbett D."/>
            <person name="Nagy L.G."/>
            <person name="Martin F.M."/>
        </authorList>
    </citation>
    <scope>NUCLEOTIDE SEQUENCE</scope>
    <source>
        <strain evidence="1">P2</strain>
    </source>
</reference>
<keyword evidence="2" id="KW-1185">Reference proteome</keyword>
<reference evidence="1" key="2">
    <citation type="journal article" date="2020" name="Nat. Commun.">
        <title>Large-scale genome sequencing of mycorrhizal fungi provides insights into the early evolution of symbiotic traits.</title>
        <authorList>
            <person name="Miyauchi S."/>
            <person name="Kiss E."/>
            <person name="Kuo A."/>
            <person name="Drula E."/>
            <person name="Kohler A."/>
            <person name="Sanchez-Garcia M."/>
            <person name="Morin E."/>
            <person name="Andreopoulos B."/>
            <person name="Barry K.W."/>
            <person name="Bonito G."/>
            <person name="Buee M."/>
            <person name="Carver A."/>
            <person name="Chen C."/>
            <person name="Cichocki N."/>
            <person name="Clum A."/>
            <person name="Culley D."/>
            <person name="Crous P.W."/>
            <person name="Fauchery L."/>
            <person name="Girlanda M."/>
            <person name="Hayes R.D."/>
            <person name="Keri Z."/>
            <person name="LaButti K."/>
            <person name="Lipzen A."/>
            <person name="Lombard V."/>
            <person name="Magnuson J."/>
            <person name="Maillard F."/>
            <person name="Murat C."/>
            <person name="Nolan M."/>
            <person name="Ohm R.A."/>
            <person name="Pangilinan J."/>
            <person name="Pereira M.F."/>
            <person name="Perotto S."/>
            <person name="Peter M."/>
            <person name="Pfister S."/>
            <person name="Riley R."/>
            <person name="Sitrit Y."/>
            <person name="Stielow J.B."/>
            <person name="Szollosi G."/>
            <person name="Zifcakova L."/>
            <person name="Stursova M."/>
            <person name="Spatafora J.W."/>
            <person name="Tedersoo L."/>
            <person name="Vaario L.M."/>
            <person name="Yamada A."/>
            <person name="Yan M."/>
            <person name="Wang P."/>
            <person name="Xu J."/>
            <person name="Bruns T."/>
            <person name="Baldrian P."/>
            <person name="Vilgalys R."/>
            <person name="Dunand C."/>
            <person name="Henrissat B."/>
            <person name="Grigoriev I.V."/>
            <person name="Hibbett D."/>
            <person name="Nagy L.G."/>
            <person name="Martin F.M."/>
        </authorList>
    </citation>
    <scope>NUCLEOTIDE SEQUENCE</scope>
    <source>
        <strain evidence="1">P2</strain>
    </source>
</reference>
<name>A0ACB6ZQW1_THEGA</name>
<gene>
    <name evidence="1" type="ORF">BDM02DRAFT_3109990</name>
</gene>
<sequence>MATETEKIWQPVDPEFEHKLDAEYIKFHEANLLYRPRADQIPWSPVTRDTPAVIGTSDPLPVGPIVDYDLSKCKIRVFTPESEPPTDGWPVFIFFHGGGWTLGSISTENSFSSNMCKRANCVVVSVDYRLAPENPYPAAVEDAVESLEWVLANEKTIGADMKKIAVGGSSSGGNLAAVLTHKAVLMTPPVPLIFQLLVVPVTDNTASSTESLYPSWSENIKTCGLVPDRMLWFRNFYLPNEADRTKWDNSPMFAPDETFQKVPNAWIGVCERDILRDEGVFYGEKIRKFGKKVEVVVYPNAPHAILAMDGVLQIGRKLVTDAVNALVQAFA</sequence>
<evidence type="ECO:0000313" key="2">
    <source>
        <dbReference type="Proteomes" id="UP000886501"/>
    </source>
</evidence>
<dbReference type="EMBL" id="MU117972">
    <property type="protein sequence ID" value="KAF9651879.1"/>
    <property type="molecule type" value="Genomic_DNA"/>
</dbReference>